<organism evidence="2 3">
    <name type="scientific">Trichogramma kaykai</name>
    <dbReference type="NCBI Taxonomy" id="54128"/>
    <lineage>
        <taxon>Eukaryota</taxon>
        <taxon>Metazoa</taxon>
        <taxon>Ecdysozoa</taxon>
        <taxon>Arthropoda</taxon>
        <taxon>Hexapoda</taxon>
        <taxon>Insecta</taxon>
        <taxon>Pterygota</taxon>
        <taxon>Neoptera</taxon>
        <taxon>Endopterygota</taxon>
        <taxon>Hymenoptera</taxon>
        <taxon>Apocrita</taxon>
        <taxon>Proctotrupomorpha</taxon>
        <taxon>Chalcidoidea</taxon>
        <taxon>Trichogrammatidae</taxon>
        <taxon>Trichogramma</taxon>
    </lineage>
</organism>
<evidence type="ECO:0000259" key="1">
    <source>
        <dbReference type="PROSITE" id="PS50878"/>
    </source>
</evidence>
<feature type="domain" description="Reverse transcriptase" evidence="1">
    <location>
        <begin position="165"/>
        <end position="465"/>
    </location>
</feature>
<reference evidence="2 3" key="1">
    <citation type="journal article" date="2024" name="bioRxiv">
        <title>A reference genome for Trichogramma kaykai: A tiny desert-dwelling parasitoid wasp with competing sex-ratio distorters.</title>
        <authorList>
            <person name="Culotta J."/>
            <person name="Lindsey A.R."/>
        </authorList>
    </citation>
    <scope>NUCLEOTIDE SEQUENCE [LARGE SCALE GENOMIC DNA]</scope>
    <source>
        <strain evidence="2 3">KSX58</strain>
    </source>
</reference>
<dbReference type="AlphaFoldDB" id="A0ABD2W6P4"/>
<comment type="caution">
    <text evidence="2">The sequence shown here is derived from an EMBL/GenBank/DDBJ whole genome shotgun (WGS) entry which is preliminary data.</text>
</comment>
<proteinExistence type="predicted"/>
<dbReference type="PANTHER" id="PTHR33332">
    <property type="entry name" value="REVERSE TRANSCRIPTASE DOMAIN-CONTAINING PROTEIN"/>
    <property type="match status" value="1"/>
</dbReference>
<dbReference type="SUPFAM" id="SSF56672">
    <property type="entry name" value="DNA/RNA polymerases"/>
    <property type="match status" value="1"/>
</dbReference>
<dbReference type="EMBL" id="JBJJXI010000129">
    <property type="protein sequence ID" value="KAL3388562.1"/>
    <property type="molecule type" value="Genomic_DNA"/>
</dbReference>
<gene>
    <name evidence="2" type="ORF">TKK_016282</name>
</gene>
<name>A0ABD2W6P4_9HYME</name>
<evidence type="ECO:0000313" key="3">
    <source>
        <dbReference type="Proteomes" id="UP001627154"/>
    </source>
</evidence>
<keyword evidence="3" id="KW-1185">Reference proteome</keyword>
<dbReference type="Gene3D" id="3.30.70.270">
    <property type="match status" value="1"/>
</dbReference>
<dbReference type="InterPro" id="IPR000477">
    <property type="entry name" value="RT_dom"/>
</dbReference>
<dbReference type="Pfam" id="PF00078">
    <property type="entry name" value="RVT_1"/>
    <property type="match status" value="1"/>
</dbReference>
<accession>A0ABD2W6P4</accession>
<dbReference type="InterPro" id="IPR043128">
    <property type="entry name" value="Rev_trsase/Diguanyl_cyclase"/>
</dbReference>
<sequence length="680" mass="78680">MKTVKTKLQAEFSKEARHQWANMINKIDYRDSANFFPKLNACFRKKNYNNQINEIIVREKHIELLDICKIDAAHRTKVNGDAIVSDPVSCHMIIGEFFSNINSRDCNDNSPLEKIIIERTTTLKTSLNNLPPCTIFNASNVSDNPKQNDNMGLNFTNSRTTALLLRNMSNKTSSGHDEIPNIILKKINQSYIKNYTIIFNNCLNNELDNLRPLSLLPLISKVFERTIKFNLANFCANNKILPDHQFGFRHGHATTHAIHKLTADINWNLLGNKMTGAVLIDIKKAFDSVWHDGLLFKLCKGNMDMHLLKIINSMITDKKFKINGLESIMGNVKTYTITKGLQQGTVNSPLLFNIFTADLLKLFKINQSEIQGLAFADDLIIYTAHRNMLKVQNDLQDIFTKIIKYYNQWKLQINPTKCETILFRHPLSKEMNYTMKHWKEFKIKDSTQNIAIPHKREVKYLGIILDDLLKFNAHSEAQINKAKKVFAKLSNLFHSPHLSPRAKIISYLCLIRPILISGCPIWFNLPAASMEKLRLFERKVIRICLNKYKSAHSNYTRSISNVNLLTMAGIPRIDSFIVYIIRNYIKSAMANKENNLIYVPYYEKTNYLLRSLSQGFVPPEGFKFLDERGLIIDHNVNHSFYYLDRNYLDKSININKFNLTKKFHTDTTKYDEIILKGFSY</sequence>
<dbReference type="CDD" id="cd01650">
    <property type="entry name" value="RT_nLTR_like"/>
    <property type="match status" value="1"/>
</dbReference>
<dbReference type="Proteomes" id="UP001627154">
    <property type="component" value="Unassembled WGS sequence"/>
</dbReference>
<protein>
    <recommendedName>
        <fullName evidence="1">Reverse transcriptase domain-containing protein</fullName>
    </recommendedName>
</protein>
<dbReference type="InterPro" id="IPR043502">
    <property type="entry name" value="DNA/RNA_pol_sf"/>
</dbReference>
<dbReference type="GO" id="GO:0071897">
    <property type="term" value="P:DNA biosynthetic process"/>
    <property type="evidence" value="ECO:0007669"/>
    <property type="project" value="UniProtKB-ARBA"/>
</dbReference>
<evidence type="ECO:0000313" key="2">
    <source>
        <dbReference type="EMBL" id="KAL3388562.1"/>
    </source>
</evidence>
<dbReference type="PROSITE" id="PS50878">
    <property type="entry name" value="RT_POL"/>
    <property type="match status" value="1"/>
</dbReference>